<feature type="region of interest" description="Disordered" evidence="1">
    <location>
        <begin position="1"/>
        <end position="67"/>
    </location>
</feature>
<protein>
    <submittedName>
        <fullName evidence="3">FHA domain-containing protein</fullName>
    </submittedName>
</protein>
<dbReference type="EMBL" id="FNCQ01000010">
    <property type="protein sequence ID" value="SDG81280.1"/>
    <property type="molecule type" value="Genomic_DNA"/>
</dbReference>
<reference evidence="4" key="1">
    <citation type="submission" date="2016-10" db="EMBL/GenBank/DDBJ databases">
        <authorList>
            <person name="Varghese N."/>
            <person name="Submissions S."/>
        </authorList>
    </citation>
    <scope>NUCLEOTIDE SEQUENCE [LARGE SCALE GENOMIC DNA]</scope>
    <source>
        <strain evidence="4">BP1-148</strain>
    </source>
</reference>
<dbReference type="InterPro" id="IPR050923">
    <property type="entry name" value="Cell_Proc_Reg/RNA_Proc"/>
</dbReference>
<feature type="domain" description="FHA" evidence="2">
    <location>
        <begin position="92"/>
        <end position="147"/>
    </location>
</feature>
<evidence type="ECO:0000256" key="1">
    <source>
        <dbReference type="SAM" id="MobiDB-lite"/>
    </source>
</evidence>
<name>A0A1G7XCJ3_9BACT</name>
<dbReference type="Proteomes" id="UP000198779">
    <property type="component" value="Unassembled WGS sequence"/>
</dbReference>
<gene>
    <name evidence="3" type="ORF">SAMN04487901_11032</name>
</gene>
<feature type="region of interest" description="Disordered" evidence="1">
    <location>
        <begin position="194"/>
        <end position="245"/>
    </location>
</feature>
<dbReference type="PANTHER" id="PTHR23308">
    <property type="entry name" value="NUCLEAR INHIBITOR OF PROTEIN PHOSPHATASE-1"/>
    <property type="match status" value="1"/>
</dbReference>
<dbReference type="SMART" id="SM00240">
    <property type="entry name" value="FHA"/>
    <property type="match status" value="1"/>
</dbReference>
<organism evidence="3 4">
    <name type="scientific">Prevotella communis</name>
    <dbReference type="NCBI Taxonomy" id="2913614"/>
    <lineage>
        <taxon>Bacteria</taxon>
        <taxon>Pseudomonadati</taxon>
        <taxon>Bacteroidota</taxon>
        <taxon>Bacteroidia</taxon>
        <taxon>Bacteroidales</taxon>
        <taxon>Prevotellaceae</taxon>
        <taxon>Prevotella</taxon>
    </lineage>
</organism>
<dbReference type="CDD" id="cd00060">
    <property type="entry name" value="FHA"/>
    <property type="match status" value="1"/>
</dbReference>
<evidence type="ECO:0000259" key="2">
    <source>
        <dbReference type="PROSITE" id="PS50006"/>
    </source>
</evidence>
<feature type="compositionally biased region" description="Polar residues" evidence="1">
    <location>
        <begin position="55"/>
        <end position="64"/>
    </location>
</feature>
<dbReference type="Pfam" id="PF00498">
    <property type="entry name" value="FHA"/>
    <property type="match status" value="1"/>
</dbReference>
<sequence length="245" mass="25849">MSQNKTVIPGLEPADANYGQGNASSNFYSRNSQAASRGTVIPGMGANTPDVSADNRPQQRQANPTGKPVIGFLYSVSRTPAGEYWPLHIGQNTIGKAPSCDICLQEGTVSSDHAVLVVRKMKNPEKVIASISDARSTNGTMLNGQSLGFSAEECKNGDIITIGDNYELYLILIDAASLGLKPVEGFIATEAAEEEMNDGPEPFFPGSQRPTRTGDDFNPYDYNPGGGTVGLDGSNPFDKGGTVGL</sequence>
<keyword evidence="4" id="KW-1185">Reference proteome</keyword>
<dbReference type="SUPFAM" id="SSF49879">
    <property type="entry name" value="SMAD/FHA domain"/>
    <property type="match status" value="1"/>
</dbReference>
<accession>A0A1G7XCJ3</accession>
<dbReference type="Gene3D" id="2.60.200.20">
    <property type="match status" value="1"/>
</dbReference>
<dbReference type="AlphaFoldDB" id="A0A1G7XCJ3"/>
<feature type="compositionally biased region" description="Polar residues" evidence="1">
    <location>
        <begin position="19"/>
        <end position="36"/>
    </location>
</feature>
<evidence type="ECO:0000313" key="3">
    <source>
        <dbReference type="EMBL" id="SDG81280.1"/>
    </source>
</evidence>
<dbReference type="InterPro" id="IPR000253">
    <property type="entry name" value="FHA_dom"/>
</dbReference>
<evidence type="ECO:0000313" key="4">
    <source>
        <dbReference type="Proteomes" id="UP000198779"/>
    </source>
</evidence>
<dbReference type="PROSITE" id="PS50006">
    <property type="entry name" value="FHA_DOMAIN"/>
    <property type="match status" value="1"/>
</dbReference>
<dbReference type="STRING" id="645274.SAMN04487901_11032"/>
<proteinExistence type="predicted"/>
<dbReference type="InterPro" id="IPR008984">
    <property type="entry name" value="SMAD_FHA_dom_sf"/>
</dbReference>
<dbReference type="RefSeq" id="WP_091817865.1">
    <property type="nucleotide sequence ID" value="NZ_CP091794.1"/>
</dbReference>